<evidence type="ECO:0000259" key="4">
    <source>
        <dbReference type="Pfam" id="PF08241"/>
    </source>
</evidence>
<dbReference type="SUPFAM" id="SSF48452">
    <property type="entry name" value="TPR-like"/>
    <property type="match status" value="2"/>
</dbReference>
<feature type="repeat" description="TPR" evidence="3">
    <location>
        <begin position="42"/>
        <end position="75"/>
    </location>
</feature>
<dbReference type="PROSITE" id="PS50005">
    <property type="entry name" value="TPR"/>
    <property type="match status" value="3"/>
</dbReference>
<accession>A0ABW0L954</accession>
<name>A0ABW0L954_9BURK</name>
<dbReference type="SUPFAM" id="SSF53335">
    <property type="entry name" value="S-adenosyl-L-methionine-dependent methyltransferases"/>
    <property type="match status" value="1"/>
</dbReference>
<feature type="repeat" description="TPR" evidence="3">
    <location>
        <begin position="110"/>
        <end position="143"/>
    </location>
</feature>
<dbReference type="PANTHER" id="PTHR44858">
    <property type="entry name" value="TETRATRICOPEPTIDE REPEAT PROTEIN 6"/>
    <property type="match status" value="1"/>
</dbReference>
<evidence type="ECO:0000256" key="1">
    <source>
        <dbReference type="ARBA" id="ARBA00022737"/>
    </source>
</evidence>
<sequence>MSQENSKVAALLKEAVALHQAGRLGEAGAAYRQVLALAPGQFDALHLLGVLARQQGDPGTAVDLIAQALRVNPAQATAHCNLGAALQDLGRSREALASYDRALQLNPGYAMAHYNRGNALRKLGRPEEAVTSYERALALRPAYPEAWCNRAIALLDLRDAGGALASSEQALAGRRPYPEASCVRANALFALREFELALEGYGDALAHEAGMPEAHTGRGLALLKLDRPFDALACFDTALALRPGDARAHQQRADCLLALGRREEAIAAFETARELAHQAGEDAGQVEFVLASLGVGAPPPRAPASYVTALFDQYAGHFDRHLTGVLAYRTPGLVEAALARHVAATMLDTVDLGCGTGLCAPTLRPRSRSLAGVDLSSRMLEQASATGLYDELACADIEAFLTGRPEAFDLVVAADVLVYFGDLAPLFAQVRAALRPGGWFCFSTEALDSTGAGDFVLLPSNRYAHSLAYLQRLARDHGFALAEAERAAVRSEHGAAITGNLLVLRAALT</sequence>
<keyword evidence="6" id="KW-1185">Reference proteome</keyword>
<protein>
    <submittedName>
        <fullName evidence="5">Tetratricopeptide repeat protein</fullName>
    </submittedName>
</protein>
<dbReference type="Gene3D" id="1.25.40.10">
    <property type="entry name" value="Tetratricopeptide repeat domain"/>
    <property type="match status" value="4"/>
</dbReference>
<evidence type="ECO:0000256" key="2">
    <source>
        <dbReference type="ARBA" id="ARBA00022803"/>
    </source>
</evidence>
<dbReference type="EMBL" id="JBHSMU010000014">
    <property type="protein sequence ID" value="MFC5460861.1"/>
    <property type="molecule type" value="Genomic_DNA"/>
</dbReference>
<evidence type="ECO:0000256" key="3">
    <source>
        <dbReference type="PROSITE-ProRule" id="PRU00339"/>
    </source>
</evidence>
<dbReference type="CDD" id="cd02440">
    <property type="entry name" value="AdoMet_MTases"/>
    <property type="match status" value="1"/>
</dbReference>
<keyword evidence="2 3" id="KW-0802">TPR repeat</keyword>
<reference evidence="6" key="1">
    <citation type="journal article" date="2019" name="Int. J. Syst. Evol. Microbiol.">
        <title>The Global Catalogue of Microorganisms (GCM) 10K type strain sequencing project: providing services to taxonomists for standard genome sequencing and annotation.</title>
        <authorList>
            <consortium name="The Broad Institute Genomics Platform"/>
            <consortium name="The Broad Institute Genome Sequencing Center for Infectious Disease"/>
            <person name="Wu L."/>
            <person name="Ma J."/>
        </authorList>
    </citation>
    <scope>NUCLEOTIDE SEQUENCE [LARGE SCALE GENOMIC DNA]</scope>
    <source>
        <strain evidence="6">KACC 12649</strain>
    </source>
</reference>
<dbReference type="RefSeq" id="WP_379784138.1">
    <property type="nucleotide sequence ID" value="NZ_JBHSMU010000014.1"/>
</dbReference>
<dbReference type="InterPro" id="IPR019734">
    <property type="entry name" value="TPR_rpt"/>
</dbReference>
<dbReference type="PROSITE" id="PS50293">
    <property type="entry name" value="TPR_REGION"/>
    <property type="match status" value="2"/>
</dbReference>
<dbReference type="InterPro" id="IPR050498">
    <property type="entry name" value="Ycf3"/>
</dbReference>
<feature type="domain" description="Methyltransferase type 11" evidence="4">
    <location>
        <begin position="350"/>
        <end position="442"/>
    </location>
</feature>
<dbReference type="Proteomes" id="UP001596050">
    <property type="component" value="Unassembled WGS sequence"/>
</dbReference>
<dbReference type="PANTHER" id="PTHR44858:SF1">
    <property type="entry name" value="UDP-N-ACETYLGLUCOSAMINE--PEPTIDE N-ACETYLGLUCOSAMINYLTRANSFERASE SPINDLY-RELATED"/>
    <property type="match status" value="1"/>
</dbReference>
<dbReference type="SMART" id="SM00028">
    <property type="entry name" value="TPR"/>
    <property type="match status" value="8"/>
</dbReference>
<dbReference type="Pfam" id="PF08241">
    <property type="entry name" value="Methyltransf_11"/>
    <property type="match status" value="1"/>
</dbReference>
<dbReference type="InterPro" id="IPR029063">
    <property type="entry name" value="SAM-dependent_MTases_sf"/>
</dbReference>
<comment type="caution">
    <text evidence="5">The sequence shown here is derived from an EMBL/GenBank/DDBJ whole genome shotgun (WGS) entry which is preliminary data.</text>
</comment>
<organism evidence="5 6">
    <name type="scientific">Massilia niabensis</name>
    <dbReference type="NCBI Taxonomy" id="544910"/>
    <lineage>
        <taxon>Bacteria</taxon>
        <taxon>Pseudomonadati</taxon>
        <taxon>Pseudomonadota</taxon>
        <taxon>Betaproteobacteria</taxon>
        <taxon>Burkholderiales</taxon>
        <taxon>Oxalobacteraceae</taxon>
        <taxon>Telluria group</taxon>
        <taxon>Massilia</taxon>
    </lineage>
</organism>
<evidence type="ECO:0000313" key="6">
    <source>
        <dbReference type="Proteomes" id="UP001596050"/>
    </source>
</evidence>
<feature type="repeat" description="TPR" evidence="3">
    <location>
        <begin position="76"/>
        <end position="109"/>
    </location>
</feature>
<keyword evidence="1" id="KW-0677">Repeat</keyword>
<dbReference type="Pfam" id="PF13432">
    <property type="entry name" value="TPR_16"/>
    <property type="match status" value="3"/>
</dbReference>
<dbReference type="InterPro" id="IPR013216">
    <property type="entry name" value="Methyltransf_11"/>
</dbReference>
<gene>
    <name evidence="5" type="ORF">ACFPN5_13705</name>
</gene>
<dbReference type="Gene3D" id="3.40.50.150">
    <property type="entry name" value="Vaccinia Virus protein VP39"/>
    <property type="match status" value="1"/>
</dbReference>
<proteinExistence type="predicted"/>
<dbReference type="InterPro" id="IPR011990">
    <property type="entry name" value="TPR-like_helical_dom_sf"/>
</dbReference>
<evidence type="ECO:0000313" key="5">
    <source>
        <dbReference type="EMBL" id="MFC5460861.1"/>
    </source>
</evidence>